<evidence type="ECO:0000313" key="2">
    <source>
        <dbReference type="Proteomes" id="UP000095282"/>
    </source>
</evidence>
<proteinExistence type="predicted"/>
<evidence type="ECO:0000313" key="3">
    <source>
        <dbReference type="WBParaSite" id="Csp11.Scaffold630.g18284.t1"/>
    </source>
</evidence>
<keyword evidence="1" id="KW-0812">Transmembrane</keyword>
<feature type="transmembrane region" description="Helical" evidence="1">
    <location>
        <begin position="59"/>
        <end position="80"/>
    </location>
</feature>
<evidence type="ECO:0000256" key="1">
    <source>
        <dbReference type="SAM" id="Phobius"/>
    </source>
</evidence>
<organism evidence="2 3">
    <name type="scientific">Caenorhabditis tropicalis</name>
    <dbReference type="NCBI Taxonomy" id="1561998"/>
    <lineage>
        <taxon>Eukaryota</taxon>
        <taxon>Metazoa</taxon>
        <taxon>Ecdysozoa</taxon>
        <taxon>Nematoda</taxon>
        <taxon>Chromadorea</taxon>
        <taxon>Rhabditida</taxon>
        <taxon>Rhabditina</taxon>
        <taxon>Rhabditomorpha</taxon>
        <taxon>Rhabditoidea</taxon>
        <taxon>Rhabditidae</taxon>
        <taxon>Peloderinae</taxon>
        <taxon>Caenorhabditis</taxon>
    </lineage>
</organism>
<name>A0A1I7UQC1_9PELO</name>
<keyword evidence="1" id="KW-1133">Transmembrane helix</keyword>
<dbReference type="WBParaSite" id="Csp11.Scaffold630.g18284.t1">
    <property type="protein sequence ID" value="Csp11.Scaffold630.g18284.t1"/>
    <property type="gene ID" value="Csp11.Scaffold630.g18284"/>
</dbReference>
<accession>A0A1I7UQC1</accession>
<sequence>MNFTNITSFGQNETDIFDTSWSISPPSQSIESSFSANHNYYNHHDQIDYISFNKFVNTALVRVLYVFVIIDFISRLFLFFRLAEDNIDFVVLTGSENGDFVLHTILNIGLQVSICVYYLAPVYIPIALSVFVKHFRDSIFCCQRLNKVHTI</sequence>
<keyword evidence="2" id="KW-1185">Reference proteome</keyword>
<reference evidence="3" key="1">
    <citation type="submission" date="2016-11" db="UniProtKB">
        <authorList>
            <consortium name="WormBaseParasite"/>
        </authorList>
    </citation>
    <scope>IDENTIFICATION</scope>
</reference>
<dbReference type="Proteomes" id="UP000095282">
    <property type="component" value="Unplaced"/>
</dbReference>
<protein>
    <submittedName>
        <fullName evidence="3">G_PROTEIN_RECEP_F1_2 domain-containing protein</fullName>
    </submittedName>
</protein>
<dbReference type="eggNOG" id="KOG1944">
    <property type="taxonomic scope" value="Eukaryota"/>
</dbReference>
<dbReference type="STRING" id="1561998.A0A1I7UQC1"/>
<dbReference type="AlphaFoldDB" id="A0A1I7UQC1"/>
<keyword evidence="1" id="KW-0472">Membrane</keyword>